<reference evidence="2" key="1">
    <citation type="submission" date="2017-08" db="EMBL/GenBank/DDBJ databases">
        <authorList>
            <person name="Polle J.E."/>
            <person name="Barry K."/>
            <person name="Cushman J."/>
            <person name="Schmutz J."/>
            <person name="Tran D."/>
            <person name="Hathwaick L.T."/>
            <person name="Yim W.C."/>
            <person name="Jenkins J."/>
            <person name="Mckie-Krisberg Z.M."/>
            <person name="Prochnik S."/>
            <person name="Lindquist E."/>
            <person name="Dockter R.B."/>
            <person name="Adam C."/>
            <person name="Molina H."/>
            <person name="Bunkerborg J."/>
            <person name="Jin E."/>
            <person name="Buchheim M."/>
            <person name="Magnuson J."/>
        </authorList>
    </citation>
    <scope>NUCLEOTIDE SEQUENCE</scope>
    <source>
        <strain evidence="2">CCAP 19/18</strain>
    </source>
</reference>
<dbReference type="EMBL" id="MU069556">
    <property type="protein sequence ID" value="KAF5839073.1"/>
    <property type="molecule type" value="Genomic_DNA"/>
</dbReference>
<sequence length="298" mass="32110">MGTERQPAVATGGTLKSEQDLHDSIHATDPRHNVFGLAASLLRLVSQAQWPDGTPMQAHCVMHECAAKLMPLPCQQQQQQQQWNSQATGGAECVLPMLPASEVLLGLGARGFPGCIVATQSAYELLSGTVKFVPWLRSPELPMHPQDVKAGSTASGMSTASGGVGAVPAAGSSMVCMGGGPQHLTQAQLYVADAPGLACAAALSHAEALRAQAAEQQQQQQQQHAHAQLLQPQPQQQQQQQQQQGQQHVHAQRQQQQQQLQQPQQWQQMDVQQQKALQRVQQQRIKVCATGILFFACA</sequence>
<protein>
    <submittedName>
        <fullName evidence="2">Uncharacterized protein</fullName>
    </submittedName>
</protein>
<organism evidence="2 3">
    <name type="scientific">Dunaliella salina</name>
    <name type="common">Green alga</name>
    <name type="synonym">Protococcus salinus</name>
    <dbReference type="NCBI Taxonomy" id="3046"/>
    <lineage>
        <taxon>Eukaryota</taxon>
        <taxon>Viridiplantae</taxon>
        <taxon>Chlorophyta</taxon>
        <taxon>core chlorophytes</taxon>
        <taxon>Chlorophyceae</taxon>
        <taxon>CS clade</taxon>
        <taxon>Chlamydomonadales</taxon>
        <taxon>Dunaliellaceae</taxon>
        <taxon>Dunaliella</taxon>
    </lineage>
</organism>
<proteinExistence type="predicted"/>
<evidence type="ECO:0000313" key="3">
    <source>
        <dbReference type="Proteomes" id="UP000815325"/>
    </source>
</evidence>
<evidence type="ECO:0000313" key="2">
    <source>
        <dbReference type="EMBL" id="KAF5839073.1"/>
    </source>
</evidence>
<dbReference type="Proteomes" id="UP000815325">
    <property type="component" value="Unassembled WGS sequence"/>
</dbReference>
<accession>A0ABQ7GWT7</accession>
<name>A0ABQ7GWT7_DUNSA</name>
<evidence type="ECO:0000256" key="1">
    <source>
        <dbReference type="SAM" id="MobiDB-lite"/>
    </source>
</evidence>
<gene>
    <name evidence="2" type="ORF">DUNSADRAFT_1690</name>
</gene>
<feature type="region of interest" description="Disordered" evidence="1">
    <location>
        <begin position="215"/>
        <end position="256"/>
    </location>
</feature>
<keyword evidence="3" id="KW-1185">Reference proteome</keyword>
<comment type="caution">
    <text evidence="2">The sequence shown here is derived from an EMBL/GenBank/DDBJ whole genome shotgun (WGS) entry which is preliminary data.</text>
</comment>